<dbReference type="AlphaFoldDB" id="A0A1S8A613"/>
<gene>
    <name evidence="1" type="ORF">SAMD00023353_0403850</name>
</gene>
<dbReference type="EC" id="1.14.13.8" evidence="1"/>
<dbReference type="STRING" id="77044.A0A1S8A613"/>
<keyword evidence="2" id="KW-1185">Reference proteome</keyword>
<name>A0A1S8A613_ROSNE</name>
<sequence length="325" mass="36427">MTLNKYDSHPKTAKLKPWTEAMFTGASFSILNYEQDIMELIKSDIIDVHVGEVDHLSPGKVHLADGTEFESDVFLANTGWKHVPPIKLLPEGIEKELGIPHALADDAPEADLANQRDLAERADEEILARFPRLRRQPVWNEGYKPLTSQKGIDSSDAVTPCAPLTPFMLHRFLVPPSARFLRARDVAFAGMTSNFSNAITAHLAGLWISAYFQGRLAADPGAAAGDAAALRALRYETVLFNRWGRWRYPTDWGHKNPNFIFDAVPYFDLLLRDLGLDPHRKKGWFAEMTDPYGPEDYQDITDEWVRKNGGVSAKITNGKKKNGNV</sequence>
<dbReference type="OrthoDB" id="2915840at2759"/>
<accession>A0A1S8A613</accession>
<dbReference type="OMA" id="DINDEWN"/>
<organism evidence="1">
    <name type="scientific">Rosellinia necatrix</name>
    <name type="common">White root-rot fungus</name>
    <dbReference type="NCBI Taxonomy" id="77044"/>
    <lineage>
        <taxon>Eukaryota</taxon>
        <taxon>Fungi</taxon>
        <taxon>Dikarya</taxon>
        <taxon>Ascomycota</taxon>
        <taxon>Pezizomycotina</taxon>
        <taxon>Sordariomycetes</taxon>
        <taxon>Xylariomycetidae</taxon>
        <taxon>Xylariales</taxon>
        <taxon>Xylariaceae</taxon>
        <taxon>Rosellinia</taxon>
    </lineage>
</organism>
<keyword evidence="1" id="KW-0560">Oxidoreductase</keyword>
<evidence type="ECO:0000313" key="2">
    <source>
        <dbReference type="Proteomes" id="UP000054516"/>
    </source>
</evidence>
<dbReference type="Proteomes" id="UP000054516">
    <property type="component" value="Unassembled WGS sequence"/>
</dbReference>
<dbReference type="SUPFAM" id="SSF51905">
    <property type="entry name" value="FAD/NAD(P)-binding domain"/>
    <property type="match status" value="1"/>
</dbReference>
<dbReference type="GO" id="GO:0004497">
    <property type="term" value="F:monooxygenase activity"/>
    <property type="evidence" value="ECO:0007669"/>
    <property type="project" value="UniProtKB-KW"/>
</dbReference>
<reference evidence="1" key="1">
    <citation type="submission" date="2016-03" db="EMBL/GenBank/DDBJ databases">
        <title>Draft genome sequence of Rosellinia necatrix.</title>
        <authorList>
            <person name="Kanematsu S."/>
        </authorList>
    </citation>
    <scope>NUCLEOTIDE SEQUENCE [LARGE SCALE GENOMIC DNA]</scope>
    <source>
        <strain evidence="1">W97</strain>
    </source>
</reference>
<dbReference type="InterPro" id="IPR036188">
    <property type="entry name" value="FAD/NAD-bd_sf"/>
</dbReference>
<protein>
    <submittedName>
        <fullName evidence="1">Putative flavin-binding monooxygenase-like protein</fullName>
        <ecNumber evidence="1">1.14.13.8</ecNumber>
    </submittedName>
</protein>
<proteinExistence type="predicted"/>
<keyword evidence="1" id="KW-0503">Monooxygenase</keyword>
<evidence type="ECO:0000313" key="1">
    <source>
        <dbReference type="EMBL" id="GAW25335.1"/>
    </source>
</evidence>
<dbReference type="EMBL" id="DF977449">
    <property type="protein sequence ID" value="GAW25335.1"/>
    <property type="molecule type" value="Genomic_DNA"/>
</dbReference>